<feature type="domain" description="Ryanodine receptor Ryr" evidence="1">
    <location>
        <begin position="4"/>
        <end position="72"/>
    </location>
</feature>
<comment type="caution">
    <text evidence="2">The sequence shown here is derived from an EMBL/GenBank/DDBJ whole genome shotgun (WGS) entry which is preliminary data.</text>
</comment>
<dbReference type="Gene3D" id="6.20.350.10">
    <property type="match status" value="1"/>
</dbReference>
<accession>X1FAW6</accession>
<sequence length="74" mass="9167">MNEDELIEKLANLEHEQWIKWSKTISEQERISEERRVRWQKYFVPYSELTEEVKEYDRVWARKIVKLLKSEGVL</sequence>
<name>X1FAW6_9ZZZZ</name>
<proteinExistence type="predicted"/>
<dbReference type="AlphaFoldDB" id="X1FAW6"/>
<dbReference type="Pfam" id="PF02026">
    <property type="entry name" value="RyR"/>
    <property type="match status" value="1"/>
</dbReference>
<evidence type="ECO:0000259" key="1">
    <source>
        <dbReference type="Pfam" id="PF02026"/>
    </source>
</evidence>
<dbReference type="InterPro" id="IPR003032">
    <property type="entry name" value="Ryanodine_rcpt"/>
</dbReference>
<protein>
    <recommendedName>
        <fullName evidence="1">Ryanodine receptor Ryr domain-containing protein</fullName>
    </recommendedName>
</protein>
<organism evidence="2">
    <name type="scientific">marine sediment metagenome</name>
    <dbReference type="NCBI Taxonomy" id="412755"/>
    <lineage>
        <taxon>unclassified sequences</taxon>
        <taxon>metagenomes</taxon>
        <taxon>ecological metagenomes</taxon>
    </lineage>
</organism>
<dbReference type="EMBL" id="BARU01005892">
    <property type="protein sequence ID" value="GAH42791.1"/>
    <property type="molecule type" value="Genomic_DNA"/>
</dbReference>
<gene>
    <name evidence="2" type="ORF">S03H2_11559</name>
</gene>
<evidence type="ECO:0000313" key="2">
    <source>
        <dbReference type="EMBL" id="GAH42791.1"/>
    </source>
</evidence>
<reference evidence="2" key="1">
    <citation type="journal article" date="2014" name="Front. Microbiol.">
        <title>High frequency of phylogenetically diverse reductive dehalogenase-homologous genes in deep subseafloor sedimentary metagenomes.</title>
        <authorList>
            <person name="Kawai M."/>
            <person name="Futagami T."/>
            <person name="Toyoda A."/>
            <person name="Takaki Y."/>
            <person name="Nishi S."/>
            <person name="Hori S."/>
            <person name="Arai W."/>
            <person name="Tsubouchi T."/>
            <person name="Morono Y."/>
            <person name="Uchiyama I."/>
            <person name="Ito T."/>
            <person name="Fujiyama A."/>
            <person name="Inagaki F."/>
            <person name="Takami H."/>
        </authorList>
    </citation>
    <scope>NUCLEOTIDE SEQUENCE</scope>
    <source>
        <strain evidence="2">Expedition CK06-06</strain>
    </source>
</reference>